<organism evidence="4 5">
    <name type="scientific">Reichenbachiella agariperforans</name>
    <dbReference type="NCBI Taxonomy" id="156994"/>
    <lineage>
        <taxon>Bacteria</taxon>
        <taxon>Pseudomonadati</taxon>
        <taxon>Bacteroidota</taxon>
        <taxon>Cytophagia</taxon>
        <taxon>Cytophagales</taxon>
        <taxon>Reichenbachiellaceae</taxon>
        <taxon>Reichenbachiella</taxon>
    </lineage>
</organism>
<dbReference type="AlphaFoldDB" id="A0A1M6UW91"/>
<reference evidence="5" key="1">
    <citation type="submission" date="2016-11" db="EMBL/GenBank/DDBJ databases">
        <authorList>
            <person name="Varghese N."/>
            <person name="Submissions S."/>
        </authorList>
    </citation>
    <scope>NUCLEOTIDE SEQUENCE [LARGE SCALE GENOMIC DNA]</scope>
    <source>
        <strain evidence="5">DSM 26134</strain>
    </source>
</reference>
<dbReference type="EMBL" id="FRAA01000008">
    <property type="protein sequence ID" value="SHK73403.1"/>
    <property type="molecule type" value="Genomic_DNA"/>
</dbReference>
<keyword evidence="2" id="KW-0812">Transmembrane</keyword>
<protein>
    <submittedName>
        <fullName evidence="4">CubicO group peptidase, beta-lactamase class C family</fullName>
    </submittedName>
</protein>
<accession>A0A1M6UW91</accession>
<dbReference type="Gene3D" id="3.40.710.10">
    <property type="entry name" value="DD-peptidase/beta-lactamase superfamily"/>
    <property type="match status" value="1"/>
</dbReference>
<dbReference type="STRING" id="156994.SAMN04488028_10818"/>
<keyword evidence="1" id="KW-0378">Hydrolase</keyword>
<keyword evidence="5" id="KW-1185">Reference proteome</keyword>
<evidence type="ECO:0000256" key="2">
    <source>
        <dbReference type="SAM" id="Phobius"/>
    </source>
</evidence>
<sequence>MIDCYLNKNSICCPQPTSLRFLRLPEQSYLEYNLLRRYMKQVGLIVFLFLGLSIWGYAAEVGTSADRDSLYVTWNKTKSALPVVYMNLPRFEDAHDRSVVMNLALNYGIGAIYISDGDRAQVKKWIQVLEREAVVATLVAAKASGVFELPFDGLGEMPEDEIVSCLTDLDLVRQLAEANAATLQDMGVDVLHYDQLPVYFDDLDVQKTLLYWSVLKDSGVSLSFGNGTRAFVSKYREQINWENVLWLESGAVADHVLTKKKPSRAFRKQTKFEGLVIESLDRKSLEDHKKNQWNRGVDVLWSTVNNGSPYLVEQLLHSEVAKKSYFKTAVKKYYQHWHSIQLKPNTIYPTTERFSDRMIYAFKSKAITLIKDEVGYFPIQNLMGYPVYSFSSHEHQSVMGHTMDLYKSGQHYSLDELSAYCPDSAEVNIPLHSHVIVDLSSVFRVSEIQYYVSLIESLADTYQIGVIYQGHWSNLRYLMGLETLLWTPEHDSQSMELMVQVAFGAVDVSGTLPAYLGSTSERMGVSKKSLGRLQYMDPVLLGIDVRKLDQIDSIVAEGIKDQMFPGCQIMMVKDGAVVYQKSFGYLTYDSLVPVAWDHIYDIASITKTAATVPMIMQEVAQGHLDLNGRLGDFSARFSETDKSDLIVSDMLTHQSGLRSYLPFWKNSEFLIDSAAFYYKKEIKRKKYEYMSVNWEDSISTWIGSSTYNSLKNPDNTYRYLYSDLGFMIMKDAVEEREKMGFDRLVDSLFYNPLSMDHTSYNPLRYFSADQIAPTEQDDSFRHDLLRGQVHDRNAALLGGVSGHAGLFSNSNDLAKYMQMMMQGGYYGGKQYFDPALVQLFTEKTDPKYSRALGWDKPRQAVGNTSKYASERSFGHSGFTGTLVWADPENDLVYVFLSNRVYPDPNNYKLIKSNTRTKIHDLMYESILSGQKVVNHQM</sequence>
<name>A0A1M6UW91_REIAG</name>
<keyword evidence="2" id="KW-1133">Transmembrane helix</keyword>
<feature type="domain" description="Beta-lactamase-related" evidence="3">
    <location>
        <begin position="551"/>
        <end position="905"/>
    </location>
</feature>
<dbReference type="InterPro" id="IPR050789">
    <property type="entry name" value="Diverse_Enzym_Activities"/>
</dbReference>
<dbReference type="PANTHER" id="PTHR43283:SF11">
    <property type="entry name" value="BETA-LACTAMASE-RELATED DOMAIN-CONTAINING PROTEIN"/>
    <property type="match status" value="1"/>
</dbReference>
<proteinExistence type="predicted"/>
<dbReference type="PANTHER" id="PTHR43283">
    <property type="entry name" value="BETA-LACTAMASE-RELATED"/>
    <property type="match status" value="1"/>
</dbReference>
<evidence type="ECO:0000259" key="3">
    <source>
        <dbReference type="Pfam" id="PF00144"/>
    </source>
</evidence>
<dbReference type="Pfam" id="PF00144">
    <property type="entry name" value="Beta-lactamase"/>
    <property type="match status" value="1"/>
</dbReference>
<evidence type="ECO:0000313" key="4">
    <source>
        <dbReference type="EMBL" id="SHK73403.1"/>
    </source>
</evidence>
<dbReference type="SUPFAM" id="SSF56601">
    <property type="entry name" value="beta-lactamase/transpeptidase-like"/>
    <property type="match status" value="1"/>
</dbReference>
<feature type="transmembrane region" description="Helical" evidence="2">
    <location>
        <begin position="42"/>
        <end position="59"/>
    </location>
</feature>
<keyword evidence="2" id="KW-0472">Membrane</keyword>
<evidence type="ECO:0000313" key="5">
    <source>
        <dbReference type="Proteomes" id="UP000184474"/>
    </source>
</evidence>
<dbReference type="InterPro" id="IPR012338">
    <property type="entry name" value="Beta-lactam/transpept-like"/>
</dbReference>
<dbReference type="InterPro" id="IPR001466">
    <property type="entry name" value="Beta-lactam-related"/>
</dbReference>
<evidence type="ECO:0000256" key="1">
    <source>
        <dbReference type="ARBA" id="ARBA00022801"/>
    </source>
</evidence>
<dbReference type="GO" id="GO:0016787">
    <property type="term" value="F:hydrolase activity"/>
    <property type="evidence" value="ECO:0007669"/>
    <property type="project" value="UniProtKB-KW"/>
</dbReference>
<dbReference type="Proteomes" id="UP000184474">
    <property type="component" value="Unassembled WGS sequence"/>
</dbReference>
<gene>
    <name evidence="4" type="ORF">SAMN04488028_10818</name>
</gene>